<protein>
    <submittedName>
        <fullName evidence="1">Uncharacterized protein</fullName>
    </submittedName>
</protein>
<reference evidence="1 2" key="1">
    <citation type="journal article" date="2020" name="Cell">
        <title>Large-Scale Comparative Analyses of Tick Genomes Elucidate Their Genetic Diversity and Vector Capacities.</title>
        <authorList>
            <consortium name="Tick Genome and Microbiome Consortium (TIGMIC)"/>
            <person name="Jia N."/>
            <person name="Wang J."/>
            <person name="Shi W."/>
            <person name="Du L."/>
            <person name="Sun Y."/>
            <person name="Zhan W."/>
            <person name="Jiang J.F."/>
            <person name="Wang Q."/>
            <person name="Zhang B."/>
            <person name="Ji P."/>
            <person name="Bell-Sakyi L."/>
            <person name="Cui X.M."/>
            <person name="Yuan T.T."/>
            <person name="Jiang B.G."/>
            <person name="Yang W.F."/>
            <person name="Lam T.T."/>
            <person name="Chang Q.C."/>
            <person name="Ding S.J."/>
            <person name="Wang X.J."/>
            <person name="Zhu J.G."/>
            <person name="Ruan X.D."/>
            <person name="Zhao L."/>
            <person name="Wei J.T."/>
            <person name="Ye R.Z."/>
            <person name="Que T.C."/>
            <person name="Du C.H."/>
            <person name="Zhou Y.H."/>
            <person name="Cheng J.X."/>
            <person name="Dai P.F."/>
            <person name="Guo W.B."/>
            <person name="Han X.H."/>
            <person name="Huang E.J."/>
            <person name="Li L.F."/>
            <person name="Wei W."/>
            <person name="Gao Y.C."/>
            <person name="Liu J.Z."/>
            <person name="Shao H.Z."/>
            <person name="Wang X."/>
            <person name="Wang C.C."/>
            <person name="Yang T.C."/>
            <person name="Huo Q.B."/>
            <person name="Li W."/>
            <person name="Chen H.Y."/>
            <person name="Chen S.E."/>
            <person name="Zhou L.G."/>
            <person name="Ni X.B."/>
            <person name="Tian J.H."/>
            <person name="Sheng Y."/>
            <person name="Liu T."/>
            <person name="Pan Y.S."/>
            <person name="Xia L.Y."/>
            <person name="Li J."/>
            <person name="Zhao F."/>
            <person name="Cao W.C."/>
        </authorList>
    </citation>
    <scope>NUCLEOTIDE SEQUENCE [LARGE SCALE GENOMIC DNA]</scope>
    <source>
        <strain evidence="1">Iper-2018</strain>
    </source>
</reference>
<keyword evidence="2" id="KW-1185">Reference proteome</keyword>
<evidence type="ECO:0000313" key="1">
    <source>
        <dbReference type="EMBL" id="KAG0414005.1"/>
    </source>
</evidence>
<evidence type="ECO:0000313" key="2">
    <source>
        <dbReference type="Proteomes" id="UP000805193"/>
    </source>
</evidence>
<dbReference type="Proteomes" id="UP000805193">
    <property type="component" value="Unassembled WGS sequence"/>
</dbReference>
<name>A0AC60P3Q9_IXOPE</name>
<accession>A0AC60P3Q9</accession>
<organism evidence="1 2">
    <name type="scientific">Ixodes persulcatus</name>
    <name type="common">Taiga tick</name>
    <dbReference type="NCBI Taxonomy" id="34615"/>
    <lineage>
        <taxon>Eukaryota</taxon>
        <taxon>Metazoa</taxon>
        <taxon>Ecdysozoa</taxon>
        <taxon>Arthropoda</taxon>
        <taxon>Chelicerata</taxon>
        <taxon>Arachnida</taxon>
        <taxon>Acari</taxon>
        <taxon>Parasitiformes</taxon>
        <taxon>Ixodida</taxon>
        <taxon>Ixodoidea</taxon>
        <taxon>Ixodidae</taxon>
        <taxon>Ixodinae</taxon>
        <taxon>Ixodes</taxon>
    </lineage>
</organism>
<comment type="caution">
    <text evidence="1">The sequence shown here is derived from an EMBL/GenBank/DDBJ whole genome shotgun (WGS) entry which is preliminary data.</text>
</comment>
<dbReference type="EMBL" id="JABSTQ010011214">
    <property type="protein sequence ID" value="KAG0414005.1"/>
    <property type="molecule type" value="Genomic_DNA"/>
</dbReference>
<gene>
    <name evidence="1" type="ORF">HPB47_008830</name>
</gene>
<proteinExistence type="predicted"/>
<sequence length="361" mass="41656">MVTRKFAIKFIFAAVLICACFVILYVAPRLLTKPSPRGGLGLNLTPKYVLTWTPFFGDVDYIPSGQLESTKCGGISIPPCVVTSNRSLLNESDLVIFHMRDIRADDLPAERPPGQRWALLDYEAPPHTPRVPDVLKGTFNWTITYRQDSDVNVLPQLRRADDPDQMAKPFNWWTDKTRHVLWLVSNCKTPSNREGFVQELRKFIQVDVVGQCGHLSCLPKMSADCYHNASKVYFFYLALENSICTDYITEKFYNALTWGMVPIVMSGANYTSVAPPGSYIDALSFQNVRHLADHLKQIAKDPLLYNSYHAWRQRYKIVWRPFQCNLCQMLHEQSPPRMYEDINAWWFMKASCKRWMKTSQH</sequence>